<accession>A0AAQ3M8I3</accession>
<feature type="region of interest" description="Disordered" evidence="1">
    <location>
        <begin position="773"/>
        <end position="826"/>
    </location>
</feature>
<feature type="compositionally biased region" description="Basic and acidic residues" evidence="1">
    <location>
        <begin position="913"/>
        <end position="939"/>
    </location>
</feature>
<feature type="compositionally biased region" description="Low complexity" evidence="1">
    <location>
        <begin position="299"/>
        <end position="319"/>
    </location>
</feature>
<gene>
    <name evidence="2" type="ORF">R9X50_00573600</name>
</gene>
<feature type="compositionally biased region" description="Acidic residues" evidence="1">
    <location>
        <begin position="700"/>
        <end position="710"/>
    </location>
</feature>
<feature type="compositionally biased region" description="Basic and acidic residues" evidence="1">
    <location>
        <begin position="1286"/>
        <end position="1298"/>
    </location>
</feature>
<evidence type="ECO:0000313" key="3">
    <source>
        <dbReference type="Proteomes" id="UP001303373"/>
    </source>
</evidence>
<feature type="compositionally biased region" description="Polar residues" evidence="1">
    <location>
        <begin position="1163"/>
        <end position="1172"/>
    </location>
</feature>
<feature type="compositionally biased region" description="Polar residues" evidence="1">
    <location>
        <begin position="320"/>
        <end position="329"/>
    </location>
</feature>
<feature type="compositionally biased region" description="Basic and acidic residues" evidence="1">
    <location>
        <begin position="239"/>
        <end position="252"/>
    </location>
</feature>
<dbReference type="Proteomes" id="UP001303373">
    <property type="component" value="Chromosome 9"/>
</dbReference>
<proteinExistence type="predicted"/>
<feature type="region of interest" description="Disordered" evidence="1">
    <location>
        <begin position="1277"/>
        <end position="1304"/>
    </location>
</feature>
<feature type="compositionally biased region" description="Basic and acidic residues" evidence="1">
    <location>
        <begin position="260"/>
        <end position="273"/>
    </location>
</feature>
<feature type="region of interest" description="Disordered" evidence="1">
    <location>
        <begin position="619"/>
        <end position="644"/>
    </location>
</feature>
<feature type="region of interest" description="Disordered" evidence="1">
    <location>
        <begin position="692"/>
        <end position="714"/>
    </location>
</feature>
<keyword evidence="3" id="KW-1185">Reference proteome</keyword>
<feature type="region of interest" description="Disordered" evidence="1">
    <location>
        <begin position="30"/>
        <end position="88"/>
    </location>
</feature>
<evidence type="ECO:0000313" key="2">
    <source>
        <dbReference type="EMBL" id="WPH02868.1"/>
    </source>
</evidence>
<reference evidence="2 3" key="1">
    <citation type="submission" date="2023-11" db="EMBL/GenBank/DDBJ databases">
        <title>An acidophilic fungus is an integral part of prey digestion in a carnivorous sundew plant.</title>
        <authorList>
            <person name="Tsai I.J."/>
        </authorList>
    </citation>
    <scope>NUCLEOTIDE SEQUENCE [LARGE SCALE GENOMIC DNA]</scope>
    <source>
        <strain evidence="2">169a</strain>
    </source>
</reference>
<evidence type="ECO:0000256" key="1">
    <source>
        <dbReference type="SAM" id="MobiDB-lite"/>
    </source>
</evidence>
<feature type="compositionally biased region" description="Low complexity" evidence="1">
    <location>
        <begin position="1103"/>
        <end position="1137"/>
    </location>
</feature>
<feature type="compositionally biased region" description="Low complexity" evidence="1">
    <location>
        <begin position="168"/>
        <end position="179"/>
    </location>
</feature>
<feature type="region of interest" description="Disordered" evidence="1">
    <location>
        <begin position="846"/>
        <end position="895"/>
    </location>
</feature>
<feature type="compositionally biased region" description="Polar residues" evidence="1">
    <location>
        <begin position="518"/>
        <end position="532"/>
    </location>
</feature>
<feature type="compositionally biased region" description="Low complexity" evidence="1">
    <location>
        <begin position="994"/>
        <end position="1006"/>
    </location>
</feature>
<feature type="region of interest" description="Disordered" evidence="1">
    <location>
        <begin position="484"/>
        <end position="541"/>
    </location>
</feature>
<feature type="region of interest" description="Disordered" evidence="1">
    <location>
        <begin position="1099"/>
        <end position="1230"/>
    </location>
</feature>
<feature type="compositionally biased region" description="Basic and acidic residues" evidence="1">
    <location>
        <begin position="1049"/>
        <end position="1058"/>
    </location>
</feature>
<feature type="compositionally biased region" description="Basic and acidic residues" evidence="1">
    <location>
        <begin position="974"/>
        <end position="986"/>
    </location>
</feature>
<dbReference type="EMBL" id="CP138588">
    <property type="protein sequence ID" value="WPH02868.1"/>
    <property type="molecule type" value="Genomic_DNA"/>
</dbReference>
<feature type="compositionally biased region" description="Polar residues" evidence="1">
    <location>
        <begin position="780"/>
        <end position="789"/>
    </location>
</feature>
<feature type="region of interest" description="Disordered" evidence="1">
    <location>
        <begin position="156"/>
        <end position="331"/>
    </location>
</feature>
<feature type="region of interest" description="Disordered" evidence="1">
    <location>
        <begin position="568"/>
        <end position="607"/>
    </location>
</feature>
<feature type="compositionally biased region" description="Polar residues" evidence="1">
    <location>
        <begin position="866"/>
        <end position="875"/>
    </location>
</feature>
<feature type="compositionally biased region" description="Basic and acidic residues" evidence="1">
    <location>
        <begin position="877"/>
        <end position="890"/>
    </location>
</feature>
<name>A0AAQ3M8I3_9PEZI</name>
<protein>
    <submittedName>
        <fullName evidence="2">Uncharacterized protein</fullName>
    </submittedName>
</protein>
<organism evidence="2 3">
    <name type="scientific">Acrodontium crateriforme</name>
    <dbReference type="NCBI Taxonomy" id="150365"/>
    <lineage>
        <taxon>Eukaryota</taxon>
        <taxon>Fungi</taxon>
        <taxon>Dikarya</taxon>
        <taxon>Ascomycota</taxon>
        <taxon>Pezizomycotina</taxon>
        <taxon>Dothideomycetes</taxon>
        <taxon>Dothideomycetidae</taxon>
        <taxon>Mycosphaerellales</taxon>
        <taxon>Teratosphaeriaceae</taxon>
        <taxon>Acrodontium</taxon>
    </lineage>
</organism>
<feature type="compositionally biased region" description="Basic and acidic residues" evidence="1">
    <location>
        <begin position="808"/>
        <end position="817"/>
    </location>
</feature>
<sequence length="1304" mass="142600">MAESHNSAVRKMQARAHILSFTMNILRSKKKAAPEPLKPTNDTSFGFGPTSPLAAQPDVKKSSSSRWKKKKQAEPEPDVDFELSLPSNDDFRTSLLMPNLSARFSMLREQDDPMSLIGKASDDSVLAPRRRSRLGDFGFSAGGLHDIAEVRSINSSIRPPFLSQDRQSSYGSEDGYGSENDSTINGSMRSRARPGKGNNLFGGRQKIYRIPTSGVNSTRSAGKAVYEDDLGQSAFQRYRQREREEVHDRPSEDSSGFDFGLDHSDVFSRDDRSAQNPNDSAKDLLNSPSLSAYDKKRSTTSSVTRSEARSSTAATSVASQTLNSSSPLVTPQIAPAASLPSVKNRRLYEQGLDQHIQDQQSSAITRLNSIQRQRNFAVGGIQSSNTLTSPPKTTREYGDRGMSINNGPQSPTATTFGAVRKPSLRTANSSGYANQPASPTALEYDENFVLNNALEPGDRGKATALGAFNKPKNQFDEHQYLERQHQMMRSQSRAGSGKDSAEVSPVEPRFARFDQPNRLRSNSEASTHSRSGSHTRKFEPSKGYNVFQNAANSGSGPAVSAAQRDLSFDQNRNSNGDGSNDDHQSQSNGFGGAGNRGWQPNALPPVSEHPALRAQRSMTTLNRDNQDSLPSYLRSPLTGNSMPLRTDLHKFKQVEKAVDSPTLGATPSTAASTTAPAAGPLNGMMQHLRSGSNVSSVYPNDEESQFEDDAPTSHRGPWTAKDMDMHHMPIRDTLDLDPLIQATYASSNPWATNETDQIYSSANKSHHFISPMEERHLDSSRTPLTNGSTFDHHDVSPQVEPTALPWEDGSRREHTRDTSIATQQERDAFADELAARRNAIKENMKTLVERESNSRGVSPSRSASSTFKTFGISRSKNSRESLISKKDVTHDPMPLLRPKVFGGLASAHSSNADLHHDQHRPNMNPRSRDNSATRVDRPRNNSGARPPVPHVQTRTLQSSEREQSRARGYSEASLSEHRQLASERRSPATSQGPRSRSNSSRNGNARSRSRTRPYRDDLQRAMVEGMGNSAAGHPDISPMITRETTPRMSSDRSWTERGSLEQVNSTGMSSYFEPKAAWQQHSQESRGPMAGPVQTTLANAVGSPVSSSPSRSTPATSPFSPNMVSAPSTSTTAPYSSQPIQPQMQKGTLRKKTISKSEISEPTLISSTSNVDTVDLPPGASLKNGIDEVAPLTDNKRRGKGKLFGRNRSGSSVENGHYAARTKSPDANYVPAMPMPSGPRSARSNSNLNDNTPRYDMATTLNNESYHGNVAMHDHNYGSNMSSPERTGRCQIEADSRPNDGGMF</sequence>
<feature type="compositionally biased region" description="Polar residues" evidence="1">
    <location>
        <begin position="619"/>
        <end position="629"/>
    </location>
</feature>
<feature type="compositionally biased region" description="Low complexity" evidence="1">
    <location>
        <begin position="854"/>
        <end position="865"/>
    </location>
</feature>
<feature type="region of interest" description="Disordered" evidence="1">
    <location>
        <begin position="908"/>
        <end position="1058"/>
    </location>
</feature>